<evidence type="ECO:0000256" key="2">
    <source>
        <dbReference type="ARBA" id="ARBA00022771"/>
    </source>
</evidence>
<sequence length="219" mass="24087">MERENLDLVTCLENAKAFHGELCAGITLGTRMSILGLKAIGIDDPKGKDRKNIIVFTETDRCVTDAVLATTGCHPGKRTMKIHDYGKMAATFVNLKTGRAIRVVLKNKDGDKETTREEIEQNPHTGDYAMMPAEDLFEITEVSVDLKPEDMPGKPLHIVTCSSCGERIMDVREVYRDGKILCKPCASGTNYYTPFNGKAGENTKSPAKEAEESQMAARA</sequence>
<keyword evidence="3" id="KW-0862">Zinc</keyword>
<dbReference type="InterPro" id="IPR053194">
    <property type="entry name" value="tRNA_methyltr_O"/>
</dbReference>
<dbReference type="PANTHER" id="PTHR39418:SF1">
    <property type="entry name" value="DEHYDROGENASE"/>
    <property type="match status" value="1"/>
</dbReference>
<evidence type="ECO:0000256" key="1">
    <source>
        <dbReference type="ARBA" id="ARBA00022723"/>
    </source>
</evidence>
<evidence type="ECO:0000313" key="8">
    <source>
        <dbReference type="Proteomes" id="UP000777265"/>
    </source>
</evidence>
<reference evidence="7" key="1">
    <citation type="journal article" date="2020" name="Biotechnol. Biofuels">
        <title>New insights from the biogas microbiome by comprehensive genome-resolved metagenomics of nearly 1600 species originating from multiple anaerobic digesters.</title>
        <authorList>
            <person name="Campanaro S."/>
            <person name="Treu L."/>
            <person name="Rodriguez-R L.M."/>
            <person name="Kovalovszki A."/>
            <person name="Ziels R.M."/>
            <person name="Maus I."/>
            <person name="Zhu X."/>
            <person name="Kougias P.G."/>
            <person name="Basile A."/>
            <person name="Luo G."/>
            <person name="Schluter A."/>
            <person name="Konstantinidis K.T."/>
            <person name="Angelidaki I."/>
        </authorList>
    </citation>
    <scope>NUCLEOTIDE SEQUENCE</scope>
    <source>
        <strain evidence="7">AS06rmzACSIP_7</strain>
    </source>
</reference>
<evidence type="ECO:0000259" key="6">
    <source>
        <dbReference type="Pfam" id="PF02663"/>
    </source>
</evidence>
<reference evidence="7" key="2">
    <citation type="submission" date="2020-01" db="EMBL/GenBank/DDBJ databases">
        <authorList>
            <person name="Campanaro S."/>
        </authorList>
    </citation>
    <scope>NUCLEOTIDE SEQUENCE</scope>
    <source>
        <strain evidence="7">AS06rmzACSIP_7</strain>
    </source>
</reference>
<dbReference type="STRING" id="909663.GCA_000512235_00530"/>
<dbReference type="GO" id="GO:0008270">
    <property type="term" value="F:zinc ion binding"/>
    <property type="evidence" value="ECO:0007669"/>
    <property type="project" value="UniProtKB-KW"/>
</dbReference>
<feature type="domain" description="Formylmethanofuran dehydrogenase subunit E" evidence="6">
    <location>
        <begin position="18"/>
        <end position="123"/>
    </location>
</feature>
<dbReference type="InterPro" id="IPR003814">
    <property type="entry name" value="FmdEsu_dom"/>
</dbReference>
<dbReference type="AlphaFoldDB" id="A0A351U482"/>
<accession>A0A351U482</accession>
<evidence type="ECO:0000313" key="7">
    <source>
        <dbReference type="EMBL" id="NLW34406.1"/>
    </source>
</evidence>
<gene>
    <name evidence="7" type="ORF">GXY80_02835</name>
</gene>
<proteinExistence type="predicted"/>
<feature type="domain" description="Zinc finger DksA/TraR C4-type" evidence="5">
    <location>
        <begin position="160"/>
        <end position="188"/>
    </location>
</feature>
<dbReference type="Pfam" id="PF02663">
    <property type="entry name" value="FmdE"/>
    <property type="match status" value="1"/>
</dbReference>
<evidence type="ECO:0000256" key="4">
    <source>
        <dbReference type="SAM" id="MobiDB-lite"/>
    </source>
</evidence>
<dbReference type="Proteomes" id="UP000777265">
    <property type="component" value="Unassembled WGS sequence"/>
</dbReference>
<dbReference type="SUPFAM" id="SSF143555">
    <property type="entry name" value="FwdE-like"/>
    <property type="match status" value="1"/>
</dbReference>
<dbReference type="EMBL" id="JAAYEE010000048">
    <property type="protein sequence ID" value="NLW34406.1"/>
    <property type="molecule type" value="Genomic_DNA"/>
</dbReference>
<dbReference type="InterPro" id="IPR000962">
    <property type="entry name" value="Znf_DskA_TraR"/>
</dbReference>
<dbReference type="PANTHER" id="PTHR39418">
    <property type="entry name" value="DEHYDROGENASE-RELATED"/>
    <property type="match status" value="1"/>
</dbReference>
<evidence type="ECO:0000256" key="3">
    <source>
        <dbReference type="ARBA" id="ARBA00022833"/>
    </source>
</evidence>
<protein>
    <submittedName>
        <fullName evidence="7">Formylmethanofuran dehydrogenase</fullName>
    </submittedName>
</protein>
<name>A0A351U482_9BACT</name>
<keyword evidence="1" id="KW-0479">Metal-binding</keyword>
<dbReference type="Gene3D" id="3.30.1330.130">
    <property type="match status" value="1"/>
</dbReference>
<feature type="region of interest" description="Disordered" evidence="4">
    <location>
        <begin position="196"/>
        <end position="219"/>
    </location>
</feature>
<keyword evidence="2" id="KW-0863">Zinc-finger</keyword>
<comment type="caution">
    <text evidence="7">The sequence shown here is derived from an EMBL/GenBank/DDBJ whole genome shotgun (WGS) entry which is preliminary data.</text>
</comment>
<dbReference type="Pfam" id="PF01258">
    <property type="entry name" value="zf-dskA_traR"/>
    <property type="match status" value="1"/>
</dbReference>
<organism evidence="7 8">
    <name type="scientific">Syntrophorhabdus aromaticivorans</name>
    <dbReference type="NCBI Taxonomy" id="328301"/>
    <lineage>
        <taxon>Bacteria</taxon>
        <taxon>Pseudomonadati</taxon>
        <taxon>Thermodesulfobacteriota</taxon>
        <taxon>Syntrophorhabdia</taxon>
        <taxon>Syntrophorhabdales</taxon>
        <taxon>Syntrophorhabdaceae</taxon>
        <taxon>Syntrophorhabdus</taxon>
    </lineage>
</organism>
<evidence type="ECO:0000259" key="5">
    <source>
        <dbReference type="Pfam" id="PF01258"/>
    </source>
</evidence>